<feature type="compositionally biased region" description="Polar residues" evidence="1">
    <location>
        <begin position="19"/>
        <end position="30"/>
    </location>
</feature>
<evidence type="ECO:0000313" key="2">
    <source>
        <dbReference type="EMBL" id="RYO82456.1"/>
    </source>
</evidence>
<feature type="region of interest" description="Disordered" evidence="1">
    <location>
        <begin position="1"/>
        <end position="84"/>
    </location>
</feature>
<feature type="compositionally biased region" description="Low complexity" evidence="1">
    <location>
        <begin position="46"/>
        <end position="67"/>
    </location>
</feature>
<feature type="compositionally biased region" description="Low complexity" evidence="1">
    <location>
        <begin position="75"/>
        <end position="84"/>
    </location>
</feature>
<accession>A0ABY0H5W4</accession>
<dbReference type="PANTHER" id="PTHR21581:SF6">
    <property type="entry name" value="TRAFFICKING PROTEIN PARTICLE COMPLEX SUBUNIT 12"/>
    <property type="match status" value="1"/>
</dbReference>
<sequence length="485" mass="51733">MDHSQQIGGGKGHSRNKSGARSSRPRSSTKGPLDADEAPPLSPQVAARLSSSRQASPRPSSSLRRSPVGSPARPSTTSSSSHAATTMMTKDFSYLLKPEIYHQLSPHAVPAPFRNSPRQPAPEAPIPELLAGGHFRAAAIAAVQALTGSGSPGAAAVNPADHARIFQLLYTRLACLCLADATALAAQEARALEDMGSAFYYADAASGAPQHHLAPWELRVLGVRLQAIGFEDPRRAVTGYYDLAREARAGAREAARAHDHSAAELWKARLADLGVRVAGALIEMDDPVAAAEHLTTLDRDEDEKRRRAAGGGRDVAGGHRGKLAVSRALVWLHLGDVGAARRCVAGGRAGSETAEKVVGALADMADGEYENALGKWRALRVEMEESGIWDEMVGVNLAVCLLYVGRMEEASHPSITLLSFSRGREILEGLVDAGLASHTLLFNLTTMYELATDRAKGLKMRLAERVAELEPSPHGWEKTNADFKL</sequence>
<dbReference type="Proteomes" id="UP000294003">
    <property type="component" value="Unassembled WGS sequence"/>
</dbReference>
<comment type="caution">
    <text evidence="2">The sequence shown here is derived from an EMBL/GenBank/DDBJ whole genome shotgun (WGS) entry which is preliminary data.</text>
</comment>
<feature type="region of interest" description="Disordered" evidence="1">
    <location>
        <begin position="297"/>
        <end position="318"/>
    </location>
</feature>
<proteinExistence type="predicted"/>
<dbReference type="EMBL" id="QJNS01000216">
    <property type="protein sequence ID" value="RYO82456.1"/>
    <property type="molecule type" value="Genomic_DNA"/>
</dbReference>
<evidence type="ECO:0000313" key="3">
    <source>
        <dbReference type="Proteomes" id="UP000294003"/>
    </source>
</evidence>
<feature type="region of interest" description="Disordered" evidence="1">
    <location>
        <begin position="107"/>
        <end position="127"/>
    </location>
</feature>
<gene>
    <name evidence="2" type="ORF">DL762_006618</name>
</gene>
<name>A0ABY0H5W4_9PEZI</name>
<keyword evidence="3" id="KW-1185">Reference proteome</keyword>
<protein>
    <submittedName>
        <fullName evidence="2">Uncharacterized protein</fullName>
    </submittedName>
</protein>
<evidence type="ECO:0000256" key="1">
    <source>
        <dbReference type="SAM" id="MobiDB-lite"/>
    </source>
</evidence>
<reference evidence="2 3" key="1">
    <citation type="submission" date="2018-06" db="EMBL/GenBank/DDBJ databases">
        <title>Complete Genomes of Monosporascus.</title>
        <authorList>
            <person name="Robinson A.J."/>
            <person name="Natvig D.O."/>
        </authorList>
    </citation>
    <scope>NUCLEOTIDE SEQUENCE [LARGE SCALE GENOMIC DNA]</scope>
    <source>
        <strain evidence="2 3">CBS 609.92</strain>
    </source>
</reference>
<organism evidence="2 3">
    <name type="scientific">Monosporascus cannonballus</name>
    <dbReference type="NCBI Taxonomy" id="155416"/>
    <lineage>
        <taxon>Eukaryota</taxon>
        <taxon>Fungi</taxon>
        <taxon>Dikarya</taxon>
        <taxon>Ascomycota</taxon>
        <taxon>Pezizomycotina</taxon>
        <taxon>Sordariomycetes</taxon>
        <taxon>Xylariomycetidae</taxon>
        <taxon>Xylariales</taxon>
        <taxon>Xylariales incertae sedis</taxon>
        <taxon>Monosporascus</taxon>
    </lineage>
</organism>
<dbReference type="PANTHER" id="PTHR21581">
    <property type="entry name" value="D-ALANYL-D-ALANINE CARBOXYPEPTIDASE"/>
    <property type="match status" value="1"/>
</dbReference>